<sequence>MAADRAPYVDQSQSLNLYLADPTAESITSMHAYAWRRGLKTGMYYLRTRPAANAIQFTVDQAMASAAAAVVATDAVAGDATLAKDVSTESPKVDIARETPRSLRKAAAAITQTDGDACYPGCESCSG</sequence>
<organism evidence="3 4">
    <name type="scientific">Pandoravirus inopinatum</name>
    <dbReference type="NCBI Taxonomy" id="1605721"/>
    <lineage>
        <taxon>Viruses</taxon>
        <taxon>Pandoravirus</taxon>
    </lineage>
</organism>
<reference evidence="3 4" key="1">
    <citation type="journal article" date="2015" name="Parasitol. Res.">
        <title>Viruses in close associations with free-living amoebae.</title>
        <authorList>
            <person name="Scheid P."/>
        </authorList>
    </citation>
    <scope>NUCLEOTIDE SEQUENCE [LARGE SCALE GENOMIC DNA]</scope>
    <source>
        <strain evidence="3">KlaHel</strain>
    </source>
</reference>
<protein>
    <submittedName>
        <fullName evidence="3">Ribonucleotide-diphosphate reductase large chain</fullName>
    </submittedName>
</protein>
<name>A0A0B5J829_9VIRU</name>
<proteinExistence type="inferred from homology"/>
<accession>A0A0B5J829</accession>
<dbReference type="RefSeq" id="YP_009119181.1">
    <property type="nucleotide sequence ID" value="NC_026440.1"/>
</dbReference>
<evidence type="ECO:0000313" key="3">
    <source>
        <dbReference type="EMBL" id="AJF96946.1"/>
    </source>
</evidence>
<dbReference type="Gene3D" id="3.20.70.20">
    <property type="match status" value="1"/>
</dbReference>
<dbReference type="InterPro" id="IPR039718">
    <property type="entry name" value="Rrm1"/>
</dbReference>
<dbReference type="Proteomes" id="UP000202511">
    <property type="component" value="Segment"/>
</dbReference>
<dbReference type="Pfam" id="PF02867">
    <property type="entry name" value="Ribonuc_red_lgC"/>
    <property type="match status" value="1"/>
</dbReference>
<dbReference type="GO" id="GO:0005524">
    <property type="term" value="F:ATP binding"/>
    <property type="evidence" value="ECO:0007669"/>
    <property type="project" value="TreeGrafter"/>
</dbReference>
<comment type="similarity">
    <text evidence="1">Belongs to the ribonucleoside diphosphate reductase large chain family.</text>
</comment>
<dbReference type="EMBL" id="KP136319">
    <property type="protein sequence ID" value="AJF96946.1"/>
    <property type="molecule type" value="Genomic_DNA"/>
</dbReference>
<dbReference type="KEGG" id="vg:23461863"/>
<evidence type="ECO:0000313" key="4">
    <source>
        <dbReference type="Proteomes" id="UP000202511"/>
    </source>
</evidence>
<dbReference type="GO" id="GO:0004748">
    <property type="term" value="F:ribonucleoside-diphosphate reductase activity, thioredoxin disulfide as acceptor"/>
    <property type="evidence" value="ECO:0007669"/>
    <property type="project" value="TreeGrafter"/>
</dbReference>
<evidence type="ECO:0000259" key="2">
    <source>
        <dbReference type="Pfam" id="PF02867"/>
    </source>
</evidence>
<dbReference type="OrthoDB" id="2980at10239"/>
<dbReference type="GO" id="GO:0009263">
    <property type="term" value="P:deoxyribonucleotide biosynthetic process"/>
    <property type="evidence" value="ECO:0007669"/>
    <property type="project" value="TreeGrafter"/>
</dbReference>
<dbReference type="PANTHER" id="PTHR11573:SF28">
    <property type="entry name" value="RIBONUCLEOSIDE-DIPHOSPHATE REDUCTASE"/>
    <property type="match status" value="1"/>
</dbReference>
<dbReference type="GeneID" id="23461863"/>
<feature type="domain" description="Ribonucleotide reductase large subunit C-terminal" evidence="2">
    <location>
        <begin position="1"/>
        <end position="45"/>
    </location>
</feature>
<dbReference type="SUPFAM" id="SSF51998">
    <property type="entry name" value="PFL-like glycyl radical enzymes"/>
    <property type="match status" value="1"/>
</dbReference>
<evidence type="ECO:0000256" key="1">
    <source>
        <dbReference type="ARBA" id="ARBA00010406"/>
    </source>
</evidence>
<dbReference type="PANTHER" id="PTHR11573">
    <property type="entry name" value="RIBONUCLEOSIDE-DIPHOSPHATE REDUCTASE LARGE CHAIN"/>
    <property type="match status" value="1"/>
</dbReference>
<dbReference type="InterPro" id="IPR000788">
    <property type="entry name" value="RNR_lg_C"/>
</dbReference>